<dbReference type="PROSITE" id="PS50983">
    <property type="entry name" value="FE_B12_PBP"/>
    <property type="match status" value="1"/>
</dbReference>
<name>A0A2R6B142_9ARCH</name>
<evidence type="ECO:0000259" key="2">
    <source>
        <dbReference type="PROSITE" id="PS50983"/>
    </source>
</evidence>
<dbReference type="AlphaFoldDB" id="A0A2R6B142"/>
<evidence type="ECO:0000313" key="3">
    <source>
        <dbReference type="EMBL" id="PSN92377.1"/>
    </source>
</evidence>
<dbReference type="Pfam" id="PF01497">
    <property type="entry name" value="Peripla_BP_2"/>
    <property type="match status" value="1"/>
</dbReference>
<dbReference type="SUPFAM" id="SSF53807">
    <property type="entry name" value="Helical backbone' metal receptor"/>
    <property type="match status" value="1"/>
</dbReference>
<sequence>MNRTILLAAVVAIIVVIGVVAVLVYRNETVVQKSTGSTYYPVTVRDASGRNVTLYTSPSRIVSLAPSDTQVLVSLGLGKELVGVDYYSYLLLKYLNATSDLPQNVTVFSPSISPNISGIVALRPSVVVDELGLIGDYSTQLSEAGLTTFYTNADYAGNYTAIEKSITTLGKLFDRNTQAVELVNWMNTRIHSYESQGDTSVAYLLWVNPDHTFYTAGSNTFINTILNLSGGVNVFSNTTGYPVLSPESLIVGNPQIIIAQELTNLSYTLYMINTMPGIANVSAYTNHRVYVMSQNLPTFLLDEPGPLSVYAIQMINLAIKGDAPSYISSAWVESELNVTLPVF</sequence>
<dbReference type="InterPro" id="IPR050902">
    <property type="entry name" value="ABC_Transporter_SBP"/>
</dbReference>
<dbReference type="EMBL" id="NEXE01000005">
    <property type="protein sequence ID" value="PSN92377.1"/>
    <property type="molecule type" value="Genomic_DNA"/>
</dbReference>
<keyword evidence="1" id="KW-0812">Transmembrane</keyword>
<keyword evidence="1" id="KW-1133">Transmembrane helix</keyword>
<reference evidence="3 4" key="1">
    <citation type="submission" date="2017-04" db="EMBL/GenBank/DDBJ databases">
        <title>Novel microbial lineages endemic to geothermal iron-oxide mats fill important gaps in the evolutionary history of Archaea.</title>
        <authorList>
            <person name="Jay Z.J."/>
            <person name="Beam J.P."/>
            <person name="Dlakic M."/>
            <person name="Rusch D.B."/>
            <person name="Kozubal M.A."/>
            <person name="Inskeep W.P."/>
        </authorList>
    </citation>
    <scope>NUCLEOTIDE SEQUENCE [LARGE SCALE GENOMIC DNA]</scope>
    <source>
        <strain evidence="3">OSP_D</strain>
    </source>
</reference>
<comment type="caution">
    <text evidence="3">The sequence shown here is derived from an EMBL/GenBank/DDBJ whole genome shotgun (WGS) entry which is preliminary data.</text>
</comment>
<protein>
    <submittedName>
        <fullName evidence="3">ABC transporter substrate-binding protein</fullName>
    </submittedName>
</protein>
<dbReference type="Proteomes" id="UP000240322">
    <property type="component" value="Unassembled WGS sequence"/>
</dbReference>
<keyword evidence="1" id="KW-0472">Membrane</keyword>
<proteinExistence type="predicted"/>
<feature type="transmembrane region" description="Helical" evidence="1">
    <location>
        <begin position="6"/>
        <end position="25"/>
    </location>
</feature>
<feature type="domain" description="Fe/B12 periplasmic-binding" evidence="2">
    <location>
        <begin position="60"/>
        <end position="323"/>
    </location>
</feature>
<evidence type="ECO:0000256" key="1">
    <source>
        <dbReference type="SAM" id="Phobius"/>
    </source>
</evidence>
<dbReference type="PANTHER" id="PTHR30535">
    <property type="entry name" value="VITAMIN B12-BINDING PROTEIN"/>
    <property type="match status" value="1"/>
</dbReference>
<evidence type="ECO:0000313" key="4">
    <source>
        <dbReference type="Proteomes" id="UP000240322"/>
    </source>
</evidence>
<accession>A0A2R6B142</accession>
<dbReference type="Gene3D" id="3.40.50.1980">
    <property type="entry name" value="Nitrogenase molybdenum iron protein domain"/>
    <property type="match status" value="2"/>
</dbReference>
<organism evidence="3 4">
    <name type="scientific">Candidatus Marsarchaeota G2 archaeon OSP_D</name>
    <dbReference type="NCBI Taxonomy" id="1978157"/>
    <lineage>
        <taxon>Archaea</taxon>
        <taxon>Candidatus Marsarchaeota</taxon>
        <taxon>Candidatus Marsarchaeota group 2</taxon>
    </lineage>
</organism>
<dbReference type="InterPro" id="IPR002491">
    <property type="entry name" value="ABC_transptr_periplasmic_BD"/>
</dbReference>
<gene>
    <name evidence="3" type="ORF">B9Q03_01245</name>
</gene>
<dbReference type="PANTHER" id="PTHR30535:SF34">
    <property type="entry name" value="MOLYBDATE-BINDING PROTEIN MOLA"/>
    <property type="match status" value="1"/>
</dbReference>